<proteinExistence type="predicted"/>
<dbReference type="RefSeq" id="WP_073490111.1">
    <property type="nucleotide sequence ID" value="NZ_FQVN01000022.1"/>
</dbReference>
<dbReference type="PANTHER" id="PTHR13789">
    <property type="entry name" value="MONOOXYGENASE"/>
    <property type="match status" value="1"/>
</dbReference>
<evidence type="ECO:0000313" key="4">
    <source>
        <dbReference type="EMBL" id="SHH10226.1"/>
    </source>
</evidence>
<evidence type="ECO:0000259" key="3">
    <source>
        <dbReference type="Pfam" id="PF01494"/>
    </source>
</evidence>
<dbReference type="Gene3D" id="3.50.50.60">
    <property type="entry name" value="FAD/NAD(P)-binding domain"/>
    <property type="match status" value="1"/>
</dbReference>
<sequence length="381" mass="41703">MDALVIGAGIGGLAAALGLRRAGWRVRVLDEDHEEGEERNEGVALWPVALWPRALRALELLCPGRLREARRAAWPANSGVFDLDGRPLIRLDPLVARGVAPIVLPHTEVHRLLLHALGADQVLPAAKVIGVRETSTRVVVRRGDGVDHLTDLVVAAGGPVSALRPEVDSRPRARRLDGMRWHGVVSREQDPPEWCGEMWGRGETFGIAPLADGGFAWYAVTPPPEPGERDDLRALRERFGHWPEPVPRILAATGDNPPTARPVEVLRPLPRRYVRGRVALLGDAAHAMPPALGQEAGQALEDAAVLSLALRAEPALTEALHRYDQVRRPRANRVARLSWLAGSPHRRPRPWAVDLRDGLLAHTPQWMITTALRRLLGTSGP</sequence>
<evidence type="ECO:0000256" key="1">
    <source>
        <dbReference type="ARBA" id="ARBA00023002"/>
    </source>
</evidence>
<keyword evidence="5" id="KW-1185">Reference proteome</keyword>
<dbReference type="STRING" id="2017.SAMN05444320_12232"/>
<dbReference type="SUPFAM" id="SSF51905">
    <property type="entry name" value="FAD/NAD(P)-binding domain"/>
    <property type="match status" value="1"/>
</dbReference>
<evidence type="ECO:0000256" key="2">
    <source>
        <dbReference type="ARBA" id="ARBA00023033"/>
    </source>
</evidence>
<keyword evidence="2" id="KW-0503">Monooxygenase</keyword>
<organism evidence="4 5">
    <name type="scientific">Streptoalloteichus hindustanus</name>
    <dbReference type="NCBI Taxonomy" id="2017"/>
    <lineage>
        <taxon>Bacteria</taxon>
        <taxon>Bacillati</taxon>
        <taxon>Actinomycetota</taxon>
        <taxon>Actinomycetes</taxon>
        <taxon>Pseudonocardiales</taxon>
        <taxon>Pseudonocardiaceae</taxon>
        <taxon>Streptoalloteichus</taxon>
    </lineage>
</organism>
<name>A0A1M5Q8N4_STRHI</name>
<protein>
    <submittedName>
        <fullName evidence="4">2-polyprenyl-6-methoxyphenol hydroxylase</fullName>
    </submittedName>
</protein>
<dbReference type="GO" id="GO:0004497">
    <property type="term" value="F:monooxygenase activity"/>
    <property type="evidence" value="ECO:0007669"/>
    <property type="project" value="UniProtKB-KW"/>
</dbReference>
<dbReference type="EMBL" id="FQVN01000022">
    <property type="protein sequence ID" value="SHH10226.1"/>
    <property type="molecule type" value="Genomic_DNA"/>
</dbReference>
<dbReference type="Proteomes" id="UP000184501">
    <property type="component" value="Unassembled WGS sequence"/>
</dbReference>
<feature type="domain" description="FAD-binding" evidence="3">
    <location>
        <begin position="2"/>
        <end position="336"/>
    </location>
</feature>
<dbReference type="InterPro" id="IPR002938">
    <property type="entry name" value="FAD-bd"/>
</dbReference>
<accession>A0A1M5Q8N4</accession>
<dbReference type="Pfam" id="PF01494">
    <property type="entry name" value="FAD_binding_3"/>
    <property type="match status" value="1"/>
</dbReference>
<dbReference type="PRINTS" id="PR00420">
    <property type="entry name" value="RNGMNOXGNASE"/>
</dbReference>
<reference evidence="4 5" key="1">
    <citation type="submission" date="2016-11" db="EMBL/GenBank/DDBJ databases">
        <authorList>
            <person name="Jaros S."/>
            <person name="Januszkiewicz K."/>
            <person name="Wedrychowicz H."/>
        </authorList>
    </citation>
    <scope>NUCLEOTIDE SEQUENCE [LARGE SCALE GENOMIC DNA]</scope>
    <source>
        <strain evidence="4 5">DSM 44523</strain>
    </source>
</reference>
<evidence type="ECO:0000313" key="5">
    <source>
        <dbReference type="Proteomes" id="UP000184501"/>
    </source>
</evidence>
<dbReference type="InterPro" id="IPR036188">
    <property type="entry name" value="FAD/NAD-bd_sf"/>
</dbReference>
<dbReference type="AlphaFoldDB" id="A0A1M5Q8N4"/>
<keyword evidence="1" id="KW-0560">Oxidoreductase</keyword>
<dbReference type="OrthoDB" id="4568714at2"/>
<gene>
    <name evidence="4" type="ORF">SAMN05444320_12232</name>
</gene>
<dbReference type="PANTHER" id="PTHR13789:SF309">
    <property type="entry name" value="PUTATIVE (AFU_ORTHOLOGUE AFUA_6G14510)-RELATED"/>
    <property type="match status" value="1"/>
</dbReference>
<dbReference type="GO" id="GO:0071949">
    <property type="term" value="F:FAD binding"/>
    <property type="evidence" value="ECO:0007669"/>
    <property type="project" value="InterPro"/>
</dbReference>
<dbReference type="InterPro" id="IPR050493">
    <property type="entry name" value="FAD-dep_Monooxygenase_BioMet"/>
</dbReference>